<evidence type="ECO:0000313" key="3">
    <source>
        <dbReference type="Proteomes" id="UP000271098"/>
    </source>
</evidence>
<reference evidence="4" key="1">
    <citation type="submission" date="2016-06" db="UniProtKB">
        <authorList>
            <consortium name="WormBaseParasite"/>
        </authorList>
    </citation>
    <scope>IDENTIFICATION</scope>
</reference>
<feature type="coiled-coil region" evidence="1">
    <location>
        <begin position="130"/>
        <end position="157"/>
    </location>
</feature>
<proteinExistence type="predicted"/>
<dbReference type="EMBL" id="UYRT01089505">
    <property type="protein sequence ID" value="VDN35001.1"/>
    <property type="molecule type" value="Genomic_DNA"/>
</dbReference>
<organism evidence="4">
    <name type="scientific">Gongylonema pulchrum</name>
    <dbReference type="NCBI Taxonomy" id="637853"/>
    <lineage>
        <taxon>Eukaryota</taxon>
        <taxon>Metazoa</taxon>
        <taxon>Ecdysozoa</taxon>
        <taxon>Nematoda</taxon>
        <taxon>Chromadorea</taxon>
        <taxon>Rhabditida</taxon>
        <taxon>Spirurina</taxon>
        <taxon>Spiruromorpha</taxon>
        <taxon>Spiruroidea</taxon>
        <taxon>Gongylonematidae</taxon>
        <taxon>Gongylonema</taxon>
    </lineage>
</organism>
<dbReference type="OrthoDB" id="10253254at2759"/>
<gene>
    <name evidence="2" type="ORF">GPUH_LOCUS19967</name>
</gene>
<evidence type="ECO:0000256" key="1">
    <source>
        <dbReference type="SAM" id="Coils"/>
    </source>
</evidence>
<keyword evidence="3" id="KW-1185">Reference proteome</keyword>
<evidence type="ECO:0000313" key="2">
    <source>
        <dbReference type="EMBL" id="VDN35001.1"/>
    </source>
</evidence>
<sequence length="397" mass="46064">MAASWVSDQLHTLLGCSDHTTVQYILALARKSVDAEELLDRFRSTEAMRDTPEVRRFASELMAQVPHAAPKPQKVIQPSAAELRAREIMRLNRRLKTVESEDEDEAPVKKPKKAIFSVQDKKTKAKHAVKESAIDEMDRLNAEEERDLRERDELAARIRQRDKEKTRNVVAKSGKKAEEEAAKRLKMETIDRRKIVPELREESRKQYLAKRKDDKLDELEKIVQDDETFFANENLTAREKADMKYRKDVLEYARKHERAADFLKIKRYHVPDAKTKSIPTEYVEDPDEVQRGDGRRWEDDRLAAARAEYGARDRELALFRLLLRLFILVGAAQQFANLFCNFQKREEFEMVLDDEKIDFIQAFQMPGTSDAPDKAISAAQKKKMSLAETRKSLPVYA</sequence>
<evidence type="ECO:0000313" key="4">
    <source>
        <dbReference type="WBParaSite" id="GPUH_0001999301-mRNA-1"/>
    </source>
</evidence>
<name>A0A183EG77_9BILA</name>
<dbReference type="WBParaSite" id="GPUH_0001999301-mRNA-1">
    <property type="protein sequence ID" value="GPUH_0001999301-mRNA-1"/>
    <property type="gene ID" value="GPUH_0001999301"/>
</dbReference>
<dbReference type="AlphaFoldDB" id="A0A183EG77"/>
<dbReference type="Proteomes" id="UP000271098">
    <property type="component" value="Unassembled WGS sequence"/>
</dbReference>
<protein>
    <submittedName>
        <fullName evidence="4">Pre-mRNA-splicing factor SYF2</fullName>
    </submittedName>
</protein>
<keyword evidence="1" id="KW-0175">Coiled coil</keyword>
<reference evidence="2 3" key="2">
    <citation type="submission" date="2018-11" db="EMBL/GenBank/DDBJ databases">
        <authorList>
            <consortium name="Pathogen Informatics"/>
        </authorList>
    </citation>
    <scope>NUCLEOTIDE SEQUENCE [LARGE SCALE GENOMIC DNA]</scope>
</reference>
<accession>A0A183EG77</accession>